<proteinExistence type="inferred from homology"/>
<protein>
    <recommendedName>
        <fullName evidence="7">UPF0056 membrane protein</fullName>
    </recommendedName>
</protein>
<evidence type="ECO:0000256" key="6">
    <source>
        <dbReference type="ARBA" id="ARBA00023136"/>
    </source>
</evidence>
<evidence type="ECO:0000256" key="5">
    <source>
        <dbReference type="ARBA" id="ARBA00022989"/>
    </source>
</evidence>
<dbReference type="InParanoid" id="A0A1Q6DV79"/>
<feature type="transmembrane region" description="Helical" evidence="7">
    <location>
        <begin position="51"/>
        <end position="71"/>
    </location>
</feature>
<name>A0A1Q6DV79_METT1</name>
<accession>A0A1Q6DV79</accession>
<dbReference type="AlphaFoldDB" id="A0A1Q6DV79"/>
<evidence type="ECO:0000313" key="8">
    <source>
        <dbReference type="EMBL" id="OKY78281.1"/>
    </source>
</evidence>
<dbReference type="EMBL" id="MSDW01000001">
    <property type="protein sequence ID" value="OKY78281.1"/>
    <property type="molecule type" value="Genomic_DNA"/>
</dbReference>
<dbReference type="Pfam" id="PF01914">
    <property type="entry name" value="MarC"/>
    <property type="match status" value="1"/>
</dbReference>
<keyword evidence="9" id="KW-1185">Reference proteome</keyword>
<feature type="transmembrane region" description="Helical" evidence="7">
    <location>
        <begin position="77"/>
        <end position="95"/>
    </location>
</feature>
<keyword evidence="5 7" id="KW-1133">Transmembrane helix</keyword>
<evidence type="ECO:0000256" key="3">
    <source>
        <dbReference type="ARBA" id="ARBA00022475"/>
    </source>
</evidence>
<evidence type="ECO:0000256" key="4">
    <source>
        <dbReference type="ARBA" id="ARBA00022692"/>
    </source>
</evidence>
<feature type="transmembrane region" description="Helical" evidence="7">
    <location>
        <begin position="145"/>
        <end position="162"/>
    </location>
</feature>
<dbReference type="NCBIfam" id="TIGR00427">
    <property type="entry name" value="NAAT family transporter"/>
    <property type="match status" value="1"/>
</dbReference>
<evidence type="ECO:0000256" key="2">
    <source>
        <dbReference type="ARBA" id="ARBA00009784"/>
    </source>
</evidence>
<feature type="transmembrane region" description="Helical" evidence="7">
    <location>
        <begin position="116"/>
        <end position="139"/>
    </location>
</feature>
<dbReference type="FunCoup" id="A0A1Q6DV79">
    <property type="interactions" value="2"/>
</dbReference>
<evidence type="ECO:0000313" key="9">
    <source>
        <dbReference type="Proteomes" id="UP000185744"/>
    </source>
</evidence>
<dbReference type="GO" id="GO:0005886">
    <property type="term" value="C:plasma membrane"/>
    <property type="evidence" value="ECO:0007669"/>
    <property type="project" value="UniProtKB-SubCell"/>
</dbReference>
<dbReference type="PANTHER" id="PTHR33508:SF1">
    <property type="entry name" value="UPF0056 MEMBRANE PROTEIN YHCE"/>
    <property type="match status" value="1"/>
</dbReference>
<dbReference type="InterPro" id="IPR002771">
    <property type="entry name" value="Multi_antbiot-R_MarC"/>
</dbReference>
<keyword evidence="4 7" id="KW-0812">Transmembrane</keyword>
<keyword evidence="6 7" id="KW-0472">Membrane</keyword>
<evidence type="ECO:0000256" key="1">
    <source>
        <dbReference type="ARBA" id="ARBA00004651"/>
    </source>
</evidence>
<comment type="subcellular location">
    <subcellularLocation>
        <location evidence="1 7">Cell membrane</location>
        <topology evidence="1 7">Multi-pass membrane protein</topology>
    </subcellularLocation>
</comment>
<gene>
    <name evidence="8" type="ORF">BTN85_0768</name>
</gene>
<dbReference type="PANTHER" id="PTHR33508">
    <property type="entry name" value="UPF0056 MEMBRANE PROTEIN YHCE"/>
    <property type="match status" value="1"/>
</dbReference>
<evidence type="ECO:0000256" key="7">
    <source>
        <dbReference type="RuleBase" id="RU362048"/>
    </source>
</evidence>
<keyword evidence="3" id="KW-1003">Cell membrane</keyword>
<feature type="transmembrane region" description="Helical" evidence="7">
    <location>
        <begin position="6"/>
        <end position="31"/>
    </location>
</feature>
<reference evidence="8" key="1">
    <citation type="submission" date="2016-12" db="EMBL/GenBank/DDBJ databases">
        <title>Discovery of methanogenic haloarchaea.</title>
        <authorList>
            <person name="Sorokin D.Y."/>
            <person name="Makarova K.S."/>
            <person name="Abbas B."/>
            <person name="Ferrer M."/>
            <person name="Golyshin P.N."/>
        </authorList>
    </citation>
    <scope>NUCLEOTIDE SEQUENCE [LARGE SCALE GENOMIC DNA]</scope>
    <source>
        <strain evidence="8">HMET1</strain>
    </source>
</reference>
<comment type="caution">
    <text evidence="8">The sequence shown here is derived from an EMBL/GenBank/DDBJ whole genome shotgun (WGS) entry which is preliminary data.</text>
</comment>
<feature type="transmembrane region" description="Helical" evidence="7">
    <location>
        <begin position="183"/>
        <end position="206"/>
    </location>
</feature>
<dbReference type="STRING" id="1903181.BTN85_0768"/>
<sequence length="212" mass="23212">MFVLDYLSYLLTSFTTIFVIVDPLGNLPMFIALTEPFSSSEREKVSRRSTVLALVILLLITLTGGFILDFFKVTIEGLKIAGGILLFAISIDILMGGNRRESYVEKGVENRNVDSLAAFPIALPLYTGPGAITASIVLYSSAESILLKVMVLVSIVVTYAIVRVTQRYSNYLIRVLGKSGSDIVARVMAIFLAAIGIEYFFSGLFAKIQSFI</sequence>
<comment type="similarity">
    <text evidence="2 7">Belongs to the UPF0056 (MarC) family.</text>
</comment>
<organism evidence="8 9">
    <name type="scientific">Methanohalarchaeum thermophilum</name>
    <dbReference type="NCBI Taxonomy" id="1903181"/>
    <lineage>
        <taxon>Archaea</taxon>
        <taxon>Methanobacteriati</taxon>
        <taxon>Methanobacteriota</taxon>
        <taxon>Methanonatronarchaeia</taxon>
        <taxon>Methanonatronarchaeales</taxon>
        <taxon>Methanonatronarchaeaceae</taxon>
        <taxon>Candidatus Methanohalarchaeum</taxon>
    </lineage>
</organism>
<dbReference type="Proteomes" id="UP000185744">
    <property type="component" value="Unassembled WGS sequence"/>
</dbReference>